<dbReference type="Proteomes" id="UP000092971">
    <property type="component" value="Chromosome"/>
</dbReference>
<dbReference type="PIRSF" id="PIRSF027386">
    <property type="entry name" value="UCP027386_ABC_sbc_TM0202"/>
    <property type="match status" value="1"/>
</dbReference>
<feature type="domain" description="SsuA/THI5-like" evidence="2">
    <location>
        <begin position="81"/>
        <end position="270"/>
    </location>
</feature>
<dbReference type="PANTHER" id="PTHR30024:SF46">
    <property type="entry name" value="ABC TRANSPORTER, SUBSTRATE-BINDING LIPOPROTEIN"/>
    <property type="match status" value="1"/>
</dbReference>
<reference evidence="3 4" key="1">
    <citation type="submission" date="2016-02" db="EMBL/GenBank/DDBJ databases">
        <title>Comparison of Clostridium stercorarium subspecies using comparative genomics and transcriptomics.</title>
        <authorList>
            <person name="Schellenberg J."/>
            <person name="Thallinger G."/>
            <person name="Levin D.B."/>
            <person name="Zhang X."/>
            <person name="Alvare G."/>
            <person name="Fristensky B."/>
            <person name="Sparling R."/>
        </authorList>
    </citation>
    <scope>NUCLEOTIDE SEQUENCE [LARGE SCALE GENOMIC DNA]</scope>
    <source>
        <strain evidence="3 4">DSM 2910</strain>
    </source>
</reference>
<dbReference type="PANTHER" id="PTHR30024">
    <property type="entry name" value="ALIPHATIC SULFONATES-BINDING PROTEIN-RELATED"/>
    <property type="match status" value="1"/>
</dbReference>
<evidence type="ECO:0000256" key="1">
    <source>
        <dbReference type="SAM" id="SignalP"/>
    </source>
</evidence>
<feature type="signal peptide" evidence="1">
    <location>
        <begin position="1"/>
        <end position="28"/>
    </location>
</feature>
<dbReference type="EMBL" id="CP014672">
    <property type="protein sequence ID" value="ANW98649.1"/>
    <property type="molecule type" value="Genomic_DNA"/>
</dbReference>
<dbReference type="InterPro" id="IPR015168">
    <property type="entry name" value="SsuA/THI5"/>
</dbReference>
<protein>
    <submittedName>
        <fullName evidence="3">Sulfonate/nitrate transporter substrate-binding protein</fullName>
    </submittedName>
</protein>
<dbReference type="InterPro" id="IPR027024">
    <property type="entry name" value="UCP027386_ABC_sbc_TM0202"/>
</dbReference>
<evidence type="ECO:0000313" key="4">
    <source>
        <dbReference type="Proteomes" id="UP000092971"/>
    </source>
</evidence>
<proteinExistence type="predicted"/>
<dbReference type="Gene3D" id="3.40.190.10">
    <property type="entry name" value="Periplasmic binding protein-like II"/>
    <property type="match status" value="2"/>
</dbReference>
<accession>A0A1B1YD02</accession>
<dbReference type="AlphaFoldDB" id="A0A1B1YD02"/>
<sequence>MEVFNMNKRFFIFVCLVLAVFVLSSCSAGNVTEQNNAAKTGQIKVVAPSGATAISISKAMKDTAEIDGTKVEYEIVPTTDLIVARLTAQEADFAVVPVNLAAQLYQKKVPYKLTSVVTWGNLFIASSEKIEGWEALKGKDIYLMGKGLVPDIVFRTLLQKNGLDPDKDVNLIYLSGATELAPNFLNGKAKISMLPEPVLSTVLSKKPDTNVFLDLQEEWKKAFGLSKAGYPQAGILVKEDLINNDPQLVKDYINVLAEGMDWINENPKEAGAMAEELELGLTADIVEKSMPGNNIRHEYVKDVRKELDQIFEIMYEFNPETVGGKLPDDGLYYEIN</sequence>
<evidence type="ECO:0000259" key="2">
    <source>
        <dbReference type="Pfam" id="PF09084"/>
    </source>
</evidence>
<dbReference type="Pfam" id="PF09084">
    <property type="entry name" value="NMT1"/>
    <property type="match status" value="1"/>
</dbReference>
<dbReference type="RefSeq" id="WP_034842407.1">
    <property type="nucleotide sequence ID" value="NZ_CP014672.1"/>
</dbReference>
<name>A0A1B1YD02_THEST</name>
<dbReference type="OrthoDB" id="9814375at2"/>
<gene>
    <name evidence="3" type="ORF">CSTERTH_06185</name>
</gene>
<evidence type="ECO:0000313" key="3">
    <source>
        <dbReference type="EMBL" id="ANW98649.1"/>
    </source>
</evidence>
<keyword evidence="1" id="KW-0732">Signal</keyword>
<dbReference type="SUPFAM" id="SSF53850">
    <property type="entry name" value="Periplasmic binding protein-like II"/>
    <property type="match status" value="1"/>
</dbReference>
<feature type="chain" id="PRO_5039563905" evidence="1">
    <location>
        <begin position="29"/>
        <end position="336"/>
    </location>
</feature>
<organism evidence="3 4">
    <name type="scientific">Thermoclostridium stercorarium subsp. thermolacticum DSM 2910</name>
    <dbReference type="NCBI Taxonomy" id="1121336"/>
    <lineage>
        <taxon>Bacteria</taxon>
        <taxon>Bacillati</taxon>
        <taxon>Bacillota</taxon>
        <taxon>Clostridia</taxon>
        <taxon>Eubacteriales</taxon>
        <taxon>Oscillospiraceae</taxon>
        <taxon>Thermoclostridium</taxon>
    </lineage>
</organism>